<gene>
    <name evidence="3" type="primary">Acey_s0693.g1584</name>
    <name evidence="3" type="ORF">Y032_0693g1584</name>
</gene>
<dbReference type="OrthoDB" id="25129at2759"/>
<feature type="non-terminal residue" evidence="3">
    <location>
        <position position="1"/>
    </location>
</feature>
<dbReference type="EMBL" id="JARK01000293">
    <property type="protein sequence ID" value="EYC38804.1"/>
    <property type="molecule type" value="Genomic_DNA"/>
</dbReference>
<evidence type="ECO:0000256" key="1">
    <source>
        <dbReference type="ARBA" id="ARBA00022490"/>
    </source>
</evidence>
<organism evidence="3 4">
    <name type="scientific">Ancylostoma ceylanicum</name>
    <dbReference type="NCBI Taxonomy" id="53326"/>
    <lineage>
        <taxon>Eukaryota</taxon>
        <taxon>Metazoa</taxon>
        <taxon>Ecdysozoa</taxon>
        <taxon>Nematoda</taxon>
        <taxon>Chromadorea</taxon>
        <taxon>Rhabditida</taxon>
        <taxon>Rhabditina</taxon>
        <taxon>Rhabditomorpha</taxon>
        <taxon>Strongyloidea</taxon>
        <taxon>Ancylostomatidae</taxon>
        <taxon>Ancylostomatinae</taxon>
        <taxon>Ancylostoma</taxon>
    </lineage>
</organism>
<dbReference type="GO" id="GO:0002143">
    <property type="term" value="P:tRNA wobble position uridine thiolation"/>
    <property type="evidence" value="ECO:0007669"/>
    <property type="project" value="TreeGrafter"/>
</dbReference>
<dbReference type="InterPro" id="IPR019407">
    <property type="entry name" value="CTU2"/>
</dbReference>
<evidence type="ECO:0000256" key="2">
    <source>
        <dbReference type="ARBA" id="ARBA00022694"/>
    </source>
</evidence>
<dbReference type="GO" id="GO:0005829">
    <property type="term" value="C:cytosol"/>
    <property type="evidence" value="ECO:0007669"/>
    <property type="project" value="TreeGrafter"/>
</dbReference>
<dbReference type="Gene3D" id="3.40.50.620">
    <property type="entry name" value="HUPs"/>
    <property type="match status" value="1"/>
</dbReference>
<dbReference type="GO" id="GO:0016783">
    <property type="term" value="F:sulfurtransferase activity"/>
    <property type="evidence" value="ECO:0007669"/>
    <property type="project" value="TreeGrafter"/>
</dbReference>
<name>A0A016WG35_9BILA</name>
<reference evidence="4" key="1">
    <citation type="journal article" date="2015" name="Nat. Genet.">
        <title>The genome and transcriptome of the zoonotic hookworm Ancylostoma ceylanicum identify infection-specific gene families.</title>
        <authorList>
            <person name="Schwarz E.M."/>
            <person name="Hu Y."/>
            <person name="Antoshechkin I."/>
            <person name="Miller M.M."/>
            <person name="Sternberg P.W."/>
            <person name="Aroian R.V."/>
        </authorList>
    </citation>
    <scope>NUCLEOTIDE SEQUENCE</scope>
    <source>
        <strain evidence="4">HY135</strain>
    </source>
</reference>
<dbReference type="Proteomes" id="UP000024635">
    <property type="component" value="Unassembled WGS sequence"/>
</dbReference>
<dbReference type="PANTHER" id="PTHR20882:SF14">
    <property type="entry name" value="CYTOPLASMIC TRNA 2-THIOLATION PROTEIN 2"/>
    <property type="match status" value="1"/>
</dbReference>
<keyword evidence="1" id="KW-0963">Cytoplasm</keyword>
<protein>
    <recommendedName>
        <fullName evidence="5">Cytoplasmic tRNA 2-thiolation protein 2</fullName>
    </recommendedName>
</protein>
<sequence>MAPSIPQDEHCLDPSQSAEKCVKCSREGVVHGSSKMAYCEDCFVTMVKGKFRSAISKRKIFKDGDRKVLVLIDGLIESAFLFRQVEDAVKQKNFKRLMIEPSFVLLLSCTDTSVVHVLEERLTTLRQTLQSNFYIVHLAAVFGDLDVVDDNRCSGLQYLRKLEEFSNAFRSTVAREEALRILKIRLLQKLSRYTGISKIMVPCNSDALAELMITQLCLGRGNLHFSLSFVSLFTGSMSRGALTHYLGHVAPRQHLPAGTGCHDYSIH</sequence>
<dbReference type="InterPro" id="IPR014729">
    <property type="entry name" value="Rossmann-like_a/b/a_fold"/>
</dbReference>
<accession>A0A016WG35</accession>
<dbReference type="GO" id="GO:0000049">
    <property type="term" value="F:tRNA binding"/>
    <property type="evidence" value="ECO:0007669"/>
    <property type="project" value="InterPro"/>
</dbReference>
<evidence type="ECO:0008006" key="5">
    <source>
        <dbReference type="Google" id="ProtNLM"/>
    </source>
</evidence>
<dbReference type="AlphaFoldDB" id="A0A016WG35"/>
<comment type="caution">
    <text evidence="3">The sequence shown here is derived from an EMBL/GenBank/DDBJ whole genome shotgun (WGS) entry which is preliminary data.</text>
</comment>
<evidence type="ECO:0000313" key="4">
    <source>
        <dbReference type="Proteomes" id="UP000024635"/>
    </source>
</evidence>
<dbReference type="PANTHER" id="PTHR20882">
    <property type="entry name" value="CYTOPLASMIC TRNA 2-THIOLATION PROTEIN 2"/>
    <property type="match status" value="1"/>
</dbReference>
<proteinExistence type="predicted"/>
<evidence type="ECO:0000313" key="3">
    <source>
        <dbReference type="EMBL" id="EYC38804.1"/>
    </source>
</evidence>
<keyword evidence="4" id="KW-1185">Reference proteome</keyword>
<keyword evidence="2" id="KW-0819">tRNA processing</keyword>